<feature type="non-terminal residue" evidence="8">
    <location>
        <position position="669"/>
    </location>
</feature>
<dbReference type="PANTHER" id="PTHR16076">
    <property type="entry name" value="CYTOSKELETON ASSOCIATED PROTEIN 2-RELATED"/>
    <property type="match status" value="1"/>
</dbReference>
<feature type="compositionally biased region" description="Basic residues" evidence="6">
    <location>
        <begin position="534"/>
        <end position="549"/>
    </location>
</feature>
<dbReference type="Proteomes" id="UP000053537">
    <property type="component" value="Unassembled WGS sequence"/>
</dbReference>
<keyword evidence="3" id="KW-0963">Cytoplasm</keyword>
<dbReference type="PANTHER" id="PTHR16076:SF8">
    <property type="entry name" value="CYTOSKELETON-ASSOCIATED PROTEIN 2"/>
    <property type="match status" value="1"/>
</dbReference>
<reference evidence="8 9" key="1">
    <citation type="submission" date="2014-04" db="EMBL/GenBank/DDBJ databases">
        <title>Genome evolution of avian class.</title>
        <authorList>
            <person name="Zhang G."/>
            <person name="Li C."/>
        </authorList>
    </citation>
    <scope>NUCLEOTIDE SEQUENCE [LARGE SCALE GENOMIC DNA]</scope>
    <source>
        <strain evidence="8">BGI_N310</strain>
    </source>
</reference>
<evidence type="ECO:0000256" key="5">
    <source>
        <dbReference type="ARBA" id="ARBA00023212"/>
    </source>
</evidence>
<dbReference type="GO" id="GO:0015630">
    <property type="term" value="C:microtubule cytoskeleton"/>
    <property type="evidence" value="ECO:0007669"/>
    <property type="project" value="TreeGrafter"/>
</dbReference>
<dbReference type="GO" id="GO:0007026">
    <property type="term" value="P:negative regulation of microtubule depolymerization"/>
    <property type="evidence" value="ECO:0007669"/>
    <property type="project" value="TreeGrafter"/>
</dbReference>
<keyword evidence="5" id="KW-0206">Cytoskeleton</keyword>
<feature type="region of interest" description="Disordered" evidence="6">
    <location>
        <begin position="18"/>
        <end position="71"/>
    </location>
</feature>
<evidence type="ECO:0000259" key="7">
    <source>
        <dbReference type="Pfam" id="PF15297"/>
    </source>
</evidence>
<comment type="similarity">
    <text evidence="2">Belongs to the CKAP2 family.</text>
</comment>
<name>A0A091MDG5_9PASS</name>
<feature type="compositionally biased region" description="Basic and acidic residues" evidence="6">
    <location>
        <begin position="500"/>
        <end position="533"/>
    </location>
</feature>
<evidence type="ECO:0000256" key="1">
    <source>
        <dbReference type="ARBA" id="ARBA00004245"/>
    </source>
</evidence>
<dbReference type="Pfam" id="PF15297">
    <property type="entry name" value="CKAP2_C"/>
    <property type="match status" value="1"/>
</dbReference>
<evidence type="ECO:0000256" key="4">
    <source>
        <dbReference type="ARBA" id="ARBA00022553"/>
    </source>
</evidence>
<evidence type="ECO:0000256" key="2">
    <source>
        <dbReference type="ARBA" id="ARBA00009468"/>
    </source>
</evidence>
<accession>A0A091MDG5</accession>
<evidence type="ECO:0000313" key="8">
    <source>
        <dbReference type="EMBL" id="KFP71930.1"/>
    </source>
</evidence>
<feature type="domain" description="Cytoskeleton-associated protein 2 C-terminal" evidence="7">
    <location>
        <begin position="311"/>
        <end position="532"/>
    </location>
</feature>
<dbReference type="AlphaFoldDB" id="A0A091MDG5"/>
<feature type="compositionally biased region" description="Polar residues" evidence="6">
    <location>
        <begin position="38"/>
        <end position="51"/>
    </location>
</feature>
<proteinExistence type="inferred from homology"/>
<organism evidence="8 9">
    <name type="scientific">Acanthisitta chloris</name>
    <name type="common">rifleman</name>
    <dbReference type="NCBI Taxonomy" id="57068"/>
    <lineage>
        <taxon>Eukaryota</taxon>
        <taxon>Metazoa</taxon>
        <taxon>Chordata</taxon>
        <taxon>Craniata</taxon>
        <taxon>Vertebrata</taxon>
        <taxon>Euteleostomi</taxon>
        <taxon>Archelosauria</taxon>
        <taxon>Archosauria</taxon>
        <taxon>Dinosauria</taxon>
        <taxon>Saurischia</taxon>
        <taxon>Theropoda</taxon>
        <taxon>Coelurosauria</taxon>
        <taxon>Aves</taxon>
        <taxon>Neognathae</taxon>
        <taxon>Neoaves</taxon>
        <taxon>Telluraves</taxon>
        <taxon>Australaves</taxon>
        <taxon>Passeriformes</taxon>
        <taxon>Acanthisittidae</taxon>
        <taxon>Acanthisitta</taxon>
    </lineage>
</organism>
<keyword evidence="9" id="KW-1185">Reference proteome</keyword>
<feature type="compositionally biased region" description="Polar residues" evidence="6">
    <location>
        <begin position="18"/>
        <end position="31"/>
    </location>
</feature>
<evidence type="ECO:0000256" key="3">
    <source>
        <dbReference type="ARBA" id="ARBA00022490"/>
    </source>
</evidence>
<dbReference type="InterPro" id="IPR026165">
    <property type="entry name" value="CKAP2_fam"/>
</dbReference>
<dbReference type="InterPro" id="IPR029197">
    <property type="entry name" value="CKAP2_C"/>
</dbReference>
<dbReference type="EMBL" id="KK824407">
    <property type="protein sequence ID" value="KFP71930.1"/>
    <property type="molecule type" value="Genomic_DNA"/>
</dbReference>
<evidence type="ECO:0000256" key="6">
    <source>
        <dbReference type="SAM" id="MobiDB-lite"/>
    </source>
</evidence>
<gene>
    <name evidence="8" type="ORF">N310_02027</name>
</gene>
<feature type="non-terminal residue" evidence="8">
    <location>
        <position position="1"/>
    </location>
</feature>
<evidence type="ECO:0000313" key="9">
    <source>
        <dbReference type="Proteomes" id="UP000053537"/>
    </source>
</evidence>
<comment type="subcellular location">
    <subcellularLocation>
        <location evidence="1">Cytoplasm</location>
        <location evidence="1">Cytoskeleton</location>
    </subcellularLocation>
</comment>
<protein>
    <submittedName>
        <fullName evidence="8">Cytoskeleton-associated protein 2</fullName>
    </submittedName>
</protein>
<sequence>EQRRQKVEEYLSRKKTFSGVSMQENEGSVSSRTRRATSNKLPGNLQLSTSPKPEMENKENADELSWDQSSISSEKNVINSSTIPLTSYVSGPNWNPGDHASKDKVSGIKPQHASLTKAFLEIKRIKEKQLLAEKQNASASLPKKPALGTYRGKVIQSKVNSFRKAVKSEEEKSSLPDKKLLPLATKPAASSLARKSCSAILKTMKVTNNPKSINPNGVLSLTSKPSDKAAINSQPSLKKQQLTLGVVPKKATVQKPIGGREEQPAKSASNISNRGALGVKKCADFCEDAKPISLVHATKLGQNSKPNGSRKFILPKESAEDRRARLNEWRTSTGRAMRRPPIHMLQGSESKSEEFSSDALEHVLRSEKVKTTLSECLQLTEQGCHGDEVRAMLDDLTQRIPGVKKLAKYWICCIRLEQMSPLEKLIAVYEEAILAGAMPKEELRHALIDIMKNTETLFKSENGGTVLEAHLSEAVEVNKEPNSSVETVQESFKDFCSNDQKAESNDKKEEISSEAINKEETQLDLKPKEEILPKKNKKQKAKGRSKKKGKCETEEQNEEGLKDVAQASNSPEKENDTSMRYNPPTTPHLGSVKMHHEAKECSAKELNIVTPLRYSQRIREKVCKASDASNDQDPSATSFEQLGDLESKATVFIHEQSNALRETSAEIDE</sequence>
<keyword evidence="4" id="KW-0597">Phosphoprotein</keyword>
<feature type="region of interest" description="Disordered" evidence="6">
    <location>
        <begin position="496"/>
        <end position="596"/>
    </location>
</feature>